<comment type="caution">
    <text evidence="1">The sequence shown here is derived from an EMBL/GenBank/DDBJ whole genome shotgun (WGS) entry which is preliminary data.</text>
</comment>
<keyword evidence="2" id="KW-1185">Reference proteome</keyword>
<dbReference type="EMBL" id="VTTN01000005">
    <property type="protein sequence ID" value="KAA0595735.1"/>
    <property type="molecule type" value="Genomic_DNA"/>
</dbReference>
<protein>
    <recommendedName>
        <fullName evidence="3">DUF2061 domain-containing protein</fullName>
    </recommendedName>
</protein>
<dbReference type="Proteomes" id="UP000324927">
    <property type="component" value="Unassembled WGS sequence"/>
</dbReference>
<proteinExistence type="predicted"/>
<sequence>MAAEPAPQGTEASLERSAMRALTYKVGTFLTNTVAYSMTTGDMMQGLALSSALTAYSSVSYVLTDYFWDSAYPQMHAGDAPAEVLKESAERTTWKFMTYKVVNLPALLGISYYATGTASGALGLASGLSLFKAGWFYANTMIWDYYSPPPSKPVPSKPVLPLAGTVMQQAAK</sequence>
<name>A0A5A9GPJ2_AZOLI</name>
<dbReference type="AlphaFoldDB" id="A0A5A9GPJ2"/>
<gene>
    <name evidence="1" type="ORF">FZ942_15180</name>
</gene>
<evidence type="ECO:0000313" key="2">
    <source>
        <dbReference type="Proteomes" id="UP000324927"/>
    </source>
</evidence>
<evidence type="ECO:0000313" key="1">
    <source>
        <dbReference type="EMBL" id="KAA0595735.1"/>
    </source>
</evidence>
<accession>A0A5A9GPJ2</accession>
<organism evidence="1 2">
    <name type="scientific">Azospirillum lipoferum</name>
    <dbReference type="NCBI Taxonomy" id="193"/>
    <lineage>
        <taxon>Bacteria</taxon>
        <taxon>Pseudomonadati</taxon>
        <taxon>Pseudomonadota</taxon>
        <taxon>Alphaproteobacteria</taxon>
        <taxon>Rhodospirillales</taxon>
        <taxon>Azospirillaceae</taxon>
        <taxon>Azospirillum</taxon>
    </lineage>
</organism>
<dbReference type="OrthoDB" id="7383987at2"/>
<dbReference type="RefSeq" id="WP_149231920.1">
    <property type="nucleotide sequence ID" value="NZ_JALJXJ010000006.1"/>
</dbReference>
<reference evidence="1 2" key="1">
    <citation type="submission" date="2019-08" db="EMBL/GenBank/DDBJ databases">
        <authorList>
            <person name="Grouzdev D."/>
            <person name="Tikhonova E."/>
            <person name="Kravchenko I."/>
        </authorList>
    </citation>
    <scope>NUCLEOTIDE SEQUENCE [LARGE SCALE GENOMIC DNA]</scope>
    <source>
        <strain evidence="1 2">59b</strain>
    </source>
</reference>
<evidence type="ECO:0008006" key="3">
    <source>
        <dbReference type="Google" id="ProtNLM"/>
    </source>
</evidence>